<accession>A0ABM7NVS9</accession>
<evidence type="ECO:0000313" key="4">
    <source>
        <dbReference type="Proteomes" id="UP001319045"/>
    </source>
</evidence>
<feature type="region of interest" description="Disordered" evidence="1">
    <location>
        <begin position="174"/>
        <end position="328"/>
    </location>
</feature>
<feature type="chain" id="PRO_5047433453" description="DUF3300 domain-containing protein" evidence="2">
    <location>
        <begin position="23"/>
        <end position="328"/>
    </location>
</feature>
<evidence type="ECO:0000256" key="2">
    <source>
        <dbReference type="SAM" id="SignalP"/>
    </source>
</evidence>
<feature type="compositionally biased region" description="Low complexity" evidence="1">
    <location>
        <begin position="258"/>
        <end position="290"/>
    </location>
</feature>
<evidence type="ECO:0000313" key="3">
    <source>
        <dbReference type="EMBL" id="BCS84615.1"/>
    </source>
</evidence>
<dbReference type="RefSeq" id="WP_207154777.1">
    <property type="nucleotide sequence ID" value="NZ_AP024484.1"/>
</dbReference>
<organism evidence="3 4">
    <name type="scientific">Prevotella herbatica</name>
    <dbReference type="NCBI Taxonomy" id="2801997"/>
    <lineage>
        <taxon>Bacteria</taxon>
        <taxon>Pseudomonadati</taxon>
        <taxon>Bacteroidota</taxon>
        <taxon>Bacteroidia</taxon>
        <taxon>Bacteroidales</taxon>
        <taxon>Prevotellaceae</taxon>
        <taxon>Prevotella</taxon>
    </lineage>
</organism>
<feature type="compositionally biased region" description="Polar residues" evidence="1">
    <location>
        <begin position="225"/>
        <end position="252"/>
    </location>
</feature>
<proteinExistence type="predicted"/>
<dbReference type="Proteomes" id="UP001319045">
    <property type="component" value="Chromosome"/>
</dbReference>
<sequence>MKKFILALIALFTITVSASAMSYDQARQQALFLTDKMAYELNLTDEQYEAAYEVNLDYLMSINNYDDIYGSYWTQRNMDLSYILLDWQYRTYCSVNYFYNPIYYDGGYWHFRIYARYPHRDYYYFGRPDFYAVYRGGHSWRVNGGRSWYNGRSYSMRGGKRYVGMRDSFNNGSFNNNRTFGGNNNNRIFGGSRNDRAYNGNNGNNDNNTFGNNNDNRPNRVFGNRPSSTRTTAPNGSSIFGGSRSGNNLATPNRTFERSNNNSNRSTGSENVPSRSFGSGNSNHSFGGSNTPSRSFGGGNSTPSRSFGGGNSSNTKSESHGGVFGGHR</sequence>
<evidence type="ECO:0008006" key="5">
    <source>
        <dbReference type="Google" id="ProtNLM"/>
    </source>
</evidence>
<name>A0ABM7NVS9_9BACT</name>
<keyword evidence="2" id="KW-0732">Signal</keyword>
<reference evidence="3 4" key="1">
    <citation type="journal article" date="2022" name="Int. J. Syst. Evol. Microbiol.">
        <title>Prevotella herbatica sp. nov., a plant polysaccharide-decomposing anaerobic bacterium isolated from a methanogenic reactor.</title>
        <authorList>
            <person name="Uek A."/>
            <person name="Tonouchi A."/>
            <person name="Kaku N."/>
            <person name="Ueki K."/>
        </authorList>
    </citation>
    <scope>NUCLEOTIDE SEQUENCE [LARGE SCALE GENOMIC DNA]</scope>
    <source>
        <strain evidence="3 4">WR041</strain>
    </source>
</reference>
<feature type="signal peptide" evidence="2">
    <location>
        <begin position="1"/>
        <end position="22"/>
    </location>
</feature>
<dbReference type="EMBL" id="AP024484">
    <property type="protein sequence ID" value="BCS84615.1"/>
    <property type="molecule type" value="Genomic_DNA"/>
</dbReference>
<feature type="compositionally biased region" description="Low complexity" evidence="1">
    <location>
        <begin position="174"/>
        <end position="224"/>
    </location>
</feature>
<protein>
    <recommendedName>
        <fullName evidence="5">DUF3300 domain-containing protein</fullName>
    </recommendedName>
</protein>
<evidence type="ECO:0000256" key="1">
    <source>
        <dbReference type="SAM" id="MobiDB-lite"/>
    </source>
</evidence>
<keyword evidence="4" id="KW-1185">Reference proteome</keyword>
<gene>
    <name evidence="3" type="ORF">prwr041_05080</name>
</gene>